<name>A0AAV3YQV8_9GAST</name>
<dbReference type="EMBL" id="BLXT01001417">
    <property type="protein sequence ID" value="GFN85519.1"/>
    <property type="molecule type" value="Genomic_DNA"/>
</dbReference>
<keyword evidence="3" id="KW-1185">Reference proteome</keyword>
<sequence length="173" mass="20316">MRQKKWLHRKFTKRKYREAKLKRNRGERYVRPKTKIHDSRKMGKACVSESCLTVGRQCGVITLEQREEIFQIFYGLGNLRLQREFIVHQIDCACQKTSAMGSSTFRPKITKTYYLTIDRNIFKVWQKMFLNALGISEKTAKTAIRNKLPSGAVEAERGETEEQLPRKETKILD</sequence>
<accession>A0AAV3YQV8</accession>
<dbReference type="AlphaFoldDB" id="A0AAV3YQV8"/>
<feature type="region of interest" description="Disordered" evidence="1">
    <location>
        <begin position="151"/>
        <end position="173"/>
    </location>
</feature>
<comment type="caution">
    <text evidence="2">The sequence shown here is derived from an EMBL/GenBank/DDBJ whole genome shotgun (WGS) entry which is preliminary data.</text>
</comment>
<dbReference type="Proteomes" id="UP000735302">
    <property type="component" value="Unassembled WGS sequence"/>
</dbReference>
<evidence type="ECO:0000313" key="2">
    <source>
        <dbReference type="EMBL" id="GFN85519.1"/>
    </source>
</evidence>
<protein>
    <submittedName>
        <fullName evidence="2">Uncharacterized protein</fullName>
    </submittedName>
</protein>
<dbReference type="PANTHER" id="PTHR10773:SF19">
    <property type="match status" value="1"/>
</dbReference>
<organism evidence="2 3">
    <name type="scientific">Plakobranchus ocellatus</name>
    <dbReference type="NCBI Taxonomy" id="259542"/>
    <lineage>
        <taxon>Eukaryota</taxon>
        <taxon>Metazoa</taxon>
        <taxon>Spiralia</taxon>
        <taxon>Lophotrochozoa</taxon>
        <taxon>Mollusca</taxon>
        <taxon>Gastropoda</taxon>
        <taxon>Heterobranchia</taxon>
        <taxon>Euthyneura</taxon>
        <taxon>Panpulmonata</taxon>
        <taxon>Sacoglossa</taxon>
        <taxon>Placobranchoidea</taxon>
        <taxon>Plakobranchidae</taxon>
        <taxon>Plakobranchus</taxon>
    </lineage>
</organism>
<proteinExistence type="predicted"/>
<reference evidence="2 3" key="1">
    <citation type="journal article" date="2021" name="Elife">
        <title>Chloroplast acquisition without the gene transfer in kleptoplastic sea slugs, Plakobranchus ocellatus.</title>
        <authorList>
            <person name="Maeda T."/>
            <person name="Takahashi S."/>
            <person name="Yoshida T."/>
            <person name="Shimamura S."/>
            <person name="Takaki Y."/>
            <person name="Nagai Y."/>
            <person name="Toyoda A."/>
            <person name="Suzuki Y."/>
            <person name="Arimoto A."/>
            <person name="Ishii H."/>
            <person name="Satoh N."/>
            <person name="Nishiyama T."/>
            <person name="Hasebe M."/>
            <person name="Maruyama T."/>
            <person name="Minagawa J."/>
            <person name="Obokata J."/>
            <person name="Shigenobu S."/>
        </authorList>
    </citation>
    <scope>NUCLEOTIDE SEQUENCE [LARGE SCALE GENOMIC DNA]</scope>
</reference>
<gene>
    <name evidence="2" type="ORF">PoB_001202500</name>
</gene>
<dbReference type="PANTHER" id="PTHR10773">
    <property type="entry name" value="DNA-DIRECTED RNA POLYMERASES I, II, AND III SUBUNIT RPABC2"/>
    <property type="match status" value="1"/>
</dbReference>
<evidence type="ECO:0000256" key="1">
    <source>
        <dbReference type="SAM" id="MobiDB-lite"/>
    </source>
</evidence>
<evidence type="ECO:0000313" key="3">
    <source>
        <dbReference type="Proteomes" id="UP000735302"/>
    </source>
</evidence>
<feature type="compositionally biased region" description="Basic and acidic residues" evidence="1">
    <location>
        <begin position="154"/>
        <end position="173"/>
    </location>
</feature>